<dbReference type="EMBL" id="CP009359">
    <property type="protein sequence ID" value="AIW17504.1"/>
    <property type="molecule type" value="Genomic_DNA"/>
</dbReference>
<gene>
    <name evidence="2" type="ORF">IX91_25955</name>
    <name evidence="3" type="ORF">VITU9109_02942</name>
</gene>
<dbReference type="GeneID" id="23448171"/>
<geneLocation type="plasmid" evidence="2 5">
    <name>p48</name>
</geneLocation>
<reference evidence="3" key="1">
    <citation type="submission" date="2011-08" db="EMBL/GenBank/DDBJ databases">
        <authorList>
            <person name="Hoffman M."/>
            <person name="Strain E.A."/>
            <person name="Brown E."/>
            <person name="Allard M.W."/>
        </authorList>
    </citation>
    <scope>NUCLEOTIDE SEQUENCE</scope>
    <source>
        <strain evidence="3">ATCC 19109</strain>
    </source>
</reference>
<dbReference type="HOGENOM" id="CLU_1577863_0_0_6"/>
<sequence>MKKLLLLLSLPLVTTSAFADYKVTLDIEQPEKDPLTITEVVDANHMKEFSSVNSVEYVSAIETTTMWYHNLLGIEPAPKERLAEIEVGIRGYLKVSPTNNNSQMLIALDGQIVELLSMNTFEHDIVEFPYSQNSQVAITQVLELDNGVGCLKPFSAAKDYLFNVCIEKL</sequence>
<dbReference type="PATRIC" id="fig|1051646.9.peg.5061"/>
<dbReference type="KEGG" id="vtu:IX91_25955"/>
<protein>
    <submittedName>
        <fullName evidence="2">Uncharacterized protein</fullName>
    </submittedName>
</protein>
<feature type="signal peptide" evidence="1">
    <location>
        <begin position="1"/>
        <end position="19"/>
    </location>
</feature>
<dbReference type="Proteomes" id="UP000030071">
    <property type="component" value="Plasmid p48"/>
</dbReference>
<dbReference type="RefSeq" id="WP_004745328.1">
    <property type="nucleotide sequence ID" value="NZ_AFWI01000154.1"/>
</dbReference>
<evidence type="ECO:0000256" key="1">
    <source>
        <dbReference type="SAM" id="SignalP"/>
    </source>
</evidence>
<keyword evidence="4" id="KW-1185">Reference proteome</keyword>
<name>F9T6U1_9VIBR</name>
<proteinExistence type="predicted"/>
<dbReference type="Proteomes" id="UP000003836">
    <property type="component" value="Unassembled WGS sequence"/>
</dbReference>
<dbReference type="EMBL" id="AFWI01000154">
    <property type="protein sequence ID" value="EGU54496.1"/>
    <property type="molecule type" value="Genomic_DNA"/>
</dbReference>
<feature type="chain" id="PRO_5003388243" evidence="1">
    <location>
        <begin position="20"/>
        <end position="169"/>
    </location>
</feature>
<evidence type="ECO:0000313" key="5">
    <source>
        <dbReference type="Proteomes" id="UP000030071"/>
    </source>
</evidence>
<dbReference type="AlphaFoldDB" id="F9T6U1"/>
<evidence type="ECO:0000313" key="3">
    <source>
        <dbReference type="EMBL" id="EGU54496.1"/>
    </source>
</evidence>
<evidence type="ECO:0000313" key="4">
    <source>
        <dbReference type="Proteomes" id="UP000003836"/>
    </source>
</evidence>
<reference evidence="3 4" key="2">
    <citation type="journal article" date="2012" name="Int. J. Syst. Evol. Microbiol.">
        <title>Vibrio caribbeanicus sp. nov., isolated from the marine sponge Scleritoderma cyanea.</title>
        <authorList>
            <person name="Hoffmann M."/>
            <person name="Monday S.R."/>
            <person name="Allard M.W."/>
            <person name="Strain E.A."/>
            <person name="Whittaker P."/>
            <person name="Naum M."/>
            <person name="McCarthy P.J."/>
            <person name="Lopez J.V."/>
            <person name="Fischer M."/>
            <person name="Brown E.W."/>
        </authorList>
    </citation>
    <scope>NUCLEOTIDE SEQUENCE [LARGE SCALE GENOMIC DNA]</scope>
    <source>
        <strain evidence="3 4">ATCC 19109</strain>
    </source>
</reference>
<accession>F9T6U1</accession>
<evidence type="ECO:0000313" key="2">
    <source>
        <dbReference type="EMBL" id="AIW17504.1"/>
    </source>
</evidence>
<keyword evidence="1" id="KW-0732">Signal</keyword>
<reference evidence="2 5" key="3">
    <citation type="submission" date="2014-08" db="EMBL/GenBank/DDBJ databases">
        <title>First Complete Genome Sequence of the Shellfish Pathogen Vibrio tubiashii.</title>
        <authorList>
            <person name="Richards G.P."/>
            <person name="Needleman D.S."/>
            <person name="Watson M.A."/>
            <person name="Bono J.L."/>
        </authorList>
    </citation>
    <scope>NUCLEOTIDE SEQUENCE [LARGE SCALE GENOMIC DNA]</scope>
    <source>
        <strain evidence="2 5">ATCC 19109</strain>
        <plasmid evidence="2">p48</plasmid>
        <plasmid evidence="5">Plasmid p48</plasmid>
    </source>
</reference>
<organism evidence="2 5">
    <name type="scientific">Vibrio tubiashii ATCC 19109</name>
    <dbReference type="NCBI Taxonomy" id="1051646"/>
    <lineage>
        <taxon>Bacteria</taxon>
        <taxon>Pseudomonadati</taxon>
        <taxon>Pseudomonadota</taxon>
        <taxon>Gammaproteobacteria</taxon>
        <taxon>Vibrionales</taxon>
        <taxon>Vibrionaceae</taxon>
        <taxon>Vibrio</taxon>
        <taxon>Vibrio oreintalis group</taxon>
    </lineage>
</organism>
<keyword evidence="2" id="KW-0614">Plasmid</keyword>